<evidence type="ECO:0000256" key="1">
    <source>
        <dbReference type="SAM" id="MobiDB-lite"/>
    </source>
</evidence>
<gene>
    <name evidence="3" type="ORF">Enr13x_08950</name>
</gene>
<dbReference type="Proteomes" id="UP000319004">
    <property type="component" value="Chromosome"/>
</dbReference>
<accession>A0A518HJM5</accession>
<proteinExistence type="predicted"/>
<keyword evidence="2" id="KW-0472">Membrane</keyword>
<evidence type="ECO:0000313" key="3">
    <source>
        <dbReference type="EMBL" id="QDV41057.1"/>
    </source>
</evidence>
<feature type="region of interest" description="Disordered" evidence="1">
    <location>
        <begin position="146"/>
        <end position="175"/>
    </location>
</feature>
<feature type="transmembrane region" description="Helical" evidence="2">
    <location>
        <begin position="44"/>
        <end position="63"/>
    </location>
</feature>
<evidence type="ECO:0000256" key="2">
    <source>
        <dbReference type="SAM" id="Phobius"/>
    </source>
</evidence>
<protein>
    <recommendedName>
        <fullName evidence="5">DUF4956 domain-containing protein</fullName>
    </recommendedName>
</protein>
<dbReference type="InterPro" id="IPR032531">
    <property type="entry name" value="DUF4956"/>
</dbReference>
<sequence>MEFLEIPLYDDDVFKLLVRFGIDLAFLLLIVVFAIYPNQREREFAFTAVMLNVIVFFICFTMKKLELDLGLALGLFAVFGVLRYRTDAIRPKEMTYLFIVIGIGVINSLANKKTSYAEIALVNSVIFATTMLKEWIVGRVPAESPSKADETANGNGNSNGNGNGNGNGKSGGGKKAPKYTIEYDRLEWLGDSHRETLLTDLRNRIGMDITKVEVKSIDLLQNKATLTIWTAAAT</sequence>
<keyword evidence="4" id="KW-1185">Reference proteome</keyword>
<dbReference type="EMBL" id="CP037423">
    <property type="protein sequence ID" value="QDV41057.1"/>
    <property type="molecule type" value="Genomic_DNA"/>
</dbReference>
<feature type="transmembrane region" description="Helical" evidence="2">
    <location>
        <begin position="16"/>
        <end position="37"/>
    </location>
</feature>
<evidence type="ECO:0008006" key="5">
    <source>
        <dbReference type="Google" id="ProtNLM"/>
    </source>
</evidence>
<dbReference type="RefSeq" id="WP_145384836.1">
    <property type="nucleotide sequence ID" value="NZ_CP037423.1"/>
</dbReference>
<feature type="transmembrane region" description="Helical" evidence="2">
    <location>
        <begin position="93"/>
        <end position="110"/>
    </location>
</feature>
<dbReference type="AlphaFoldDB" id="A0A518HJM5"/>
<evidence type="ECO:0000313" key="4">
    <source>
        <dbReference type="Proteomes" id="UP000319004"/>
    </source>
</evidence>
<feature type="transmembrane region" description="Helical" evidence="2">
    <location>
        <begin position="69"/>
        <end position="86"/>
    </location>
</feature>
<name>A0A518HJM5_9BACT</name>
<dbReference type="KEGG" id="snep:Enr13x_08950"/>
<dbReference type="Pfam" id="PF16316">
    <property type="entry name" value="DUF4956"/>
    <property type="match status" value="1"/>
</dbReference>
<keyword evidence="2" id="KW-1133">Transmembrane helix</keyword>
<dbReference type="OrthoDB" id="154078at2"/>
<reference evidence="3 4" key="1">
    <citation type="submission" date="2019-03" db="EMBL/GenBank/DDBJ databases">
        <title>Deep-cultivation of Planctomycetes and their phenomic and genomic characterization uncovers novel biology.</title>
        <authorList>
            <person name="Wiegand S."/>
            <person name="Jogler M."/>
            <person name="Boedeker C."/>
            <person name="Pinto D."/>
            <person name="Vollmers J."/>
            <person name="Rivas-Marin E."/>
            <person name="Kohn T."/>
            <person name="Peeters S.H."/>
            <person name="Heuer A."/>
            <person name="Rast P."/>
            <person name="Oberbeckmann S."/>
            <person name="Bunk B."/>
            <person name="Jeske O."/>
            <person name="Meyerdierks A."/>
            <person name="Storesund J.E."/>
            <person name="Kallscheuer N."/>
            <person name="Luecker S."/>
            <person name="Lage O.M."/>
            <person name="Pohl T."/>
            <person name="Merkel B.J."/>
            <person name="Hornburger P."/>
            <person name="Mueller R.-W."/>
            <person name="Bruemmer F."/>
            <person name="Labrenz M."/>
            <person name="Spormann A.M."/>
            <person name="Op den Camp H."/>
            <person name="Overmann J."/>
            <person name="Amann R."/>
            <person name="Jetten M.S.M."/>
            <person name="Mascher T."/>
            <person name="Medema M.H."/>
            <person name="Devos D.P."/>
            <person name="Kaster A.-K."/>
            <person name="Ovreas L."/>
            <person name="Rohde M."/>
            <person name="Galperin M.Y."/>
            <person name="Jogler C."/>
        </authorList>
    </citation>
    <scope>NUCLEOTIDE SEQUENCE [LARGE SCALE GENOMIC DNA]</scope>
    <source>
        <strain evidence="3 4">Enr13</strain>
    </source>
</reference>
<keyword evidence="2" id="KW-0812">Transmembrane</keyword>
<feature type="compositionally biased region" description="Gly residues" evidence="1">
    <location>
        <begin position="157"/>
        <end position="174"/>
    </location>
</feature>
<organism evidence="3 4">
    <name type="scientific">Stieleria neptunia</name>
    <dbReference type="NCBI Taxonomy" id="2527979"/>
    <lineage>
        <taxon>Bacteria</taxon>
        <taxon>Pseudomonadati</taxon>
        <taxon>Planctomycetota</taxon>
        <taxon>Planctomycetia</taxon>
        <taxon>Pirellulales</taxon>
        <taxon>Pirellulaceae</taxon>
        <taxon>Stieleria</taxon>
    </lineage>
</organism>